<feature type="region of interest" description="Disordered" evidence="1">
    <location>
        <begin position="1"/>
        <end position="99"/>
    </location>
</feature>
<gene>
    <name evidence="2" type="ORF">KFE25_014377</name>
</gene>
<dbReference type="OMA" id="ESWASED"/>
<name>A0A8J5XFK1_DIALT</name>
<feature type="compositionally biased region" description="Low complexity" evidence="1">
    <location>
        <begin position="591"/>
        <end position="603"/>
    </location>
</feature>
<feature type="region of interest" description="Disordered" evidence="1">
    <location>
        <begin position="217"/>
        <end position="236"/>
    </location>
</feature>
<feature type="compositionally biased region" description="Pro residues" evidence="1">
    <location>
        <begin position="9"/>
        <end position="18"/>
    </location>
</feature>
<feature type="compositionally biased region" description="Low complexity" evidence="1">
    <location>
        <begin position="427"/>
        <end position="461"/>
    </location>
</feature>
<dbReference type="Proteomes" id="UP000751190">
    <property type="component" value="Unassembled WGS sequence"/>
</dbReference>
<sequence>MATRVPSLPHAPLPPPLPDARLDELASPKASRDTRTSPRASLDADGARRSAERSPARAAARAAAGAAAATVRTPPSASRGVAARALESSPSPSPDERAWRVADVRAAAALEERFVARSAALAAVAAAARAADEAEARAAAADADGGVDARTRAVLWHVAVEARAAASSAWAQRSSPARPPSATARRALPHGTPPAELAPHVARSARPSLVEKRRARFEAAEGRDARARCGSGARSAPALRAVATGVTMADQRMHVAATPSPPPHPSPLRRSSAPLPVGACDLRGSAGTTAHAGAAAGLSPRAECDRSLAAPSDGGRHAAMPTSTGGDRPEARRAPSPPLAPPRRASVASPPRARSTPARVEAARSPPPARARHARAFVQAMAACDALHPPPGRAQQPDARARSPPGRGAERDADGVGARHAERTRTRSPPRTTEWAGAAMSGVAATAARWVQATVAAADPRGGPPAPPARNCAASVGPTARSRDGARARSASPSARSSTPGAARGLAPRGQARHGRVVLSPNARRAAPASLAGGVSSPFPRAARDGARTASAPRARQHGVPPALCPAPRAQFVARAAPPAELHGGARRRATSAPARGAAADAPRGGGSPPRAPASLARRARTPPGRAREHVQPAVAAGLAAQLGGGVACAYPRAPARAHSPLGRLQDAPPPASPHVLRVGAALEARRLLAQPRLAASGTSGQQRALAGSPPRRSDDRSERVGALLARVRAADEHAAQPRAKRSGGASAHGRPAEARARARSASARGERRVIERPRGASAAARVRRALSPTSPDDLCAADDFADCAAQLGRLTTLARAVRLMRMHAYERELTIKLRVRDRRRRMRTTACS</sequence>
<feature type="compositionally biased region" description="Basic and acidic residues" evidence="1">
    <location>
        <begin position="765"/>
        <end position="775"/>
    </location>
</feature>
<feature type="region of interest" description="Disordered" evidence="1">
    <location>
        <begin position="692"/>
        <end position="777"/>
    </location>
</feature>
<feature type="region of interest" description="Disordered" evidence="1">
    <location>
        <begin position="255"/>
        <end position="631"/>
    </location>
</feature>
<feature type="compositionally biased region" description="Basic and acidic residues" evidence="1">
    <location>
        <begin position="45"/>
        <end position="55"/>
    </location>
</feature>
<reference evidence="2" key="1">
    <citation type="submission" date="2021-05" db="EMBL/GenBank/DDBJ databases">
        <title>The genome of the haptophyte Pavlova lutheri (Diacronema luteri, Pavlovales) - a model for lipid biosynthesis in eukaryotic algae.</title>
        <authorList>
            <person name="Hulatt C.J."/>
            <person name="Posewitz M.C."/>
        </authorList>
    </citation>
    <scope>NUCLEOTIDE SEQUENCE</scope>
    <source>
        <strain evidence="2">NIVA-4/92</strain>
    </source>
</reference>
<feature type="compositionally biased region" description="Basic and acidic residues" evidence="1">
    <location>
        <begin position="408"/>
        <end position="425"/>
    </location>
</feature>
<evidence type="ECO:0000256" key="1">
    <source>
        <dbReference type="SAM" id="MobiDB-lite"/>
    </source>
</evidence>
<feature type="region of interest" description="Disordered" evidence="1">
    <location>
        <begin position="167"/>
        <end position="209"/>
    </location>
</feature>
<feature type="compositionally biased region" description="Low complexity" evidence="1">
    <location>
        <begin position="167"/>
        <end position="186"/>
    </location>
</feature>
<comment type="caution">
    <text evidence="2">The sequence shown here is derived from an EMBL/GenBank/DDBJ whole genome shotgun (WGS) entry which is preliminary data.</text>
</comment>
<proteinExistence type="predicted"/>
<keyword evidence="3" id="KW-1185">Reference proteome</keyword>
<dbReference type="EMBL" id="JAGTXO010000037">
    <property type="protein sequence ID" value="KAG8459814.1"/>
    <property type="molecule type" value="Genomic_DNA"/>
</dbReference>
<accession>A0A8J5XFK1</accession>
<dbReference type="AlphaFoldDB" id="A0A8J5XFK1"/>
<feature type="compositionally biased region" description="Basic and acidic residues" evidence="1">
    <location>
        <begin position="217"/>
        <end position="227"/>
    </location>
</feature>
<organism evidence="2 3">
    <name type="scientific">Diacronema lutheri</name>
    <name type="common">Unicellular marine alga</name>
    <name type="synonym">Monochrysis lutheri</name>
    <dbReference type="NCBI Taxonomy" id="2081491"/>
    <lineage>
        <taxon>Eukaryota</taxon>
        <taxon>Haptista</taxon>
        <taxon>Haptophyta</taxon>
        <taxon>Pavlovophyceae</taxon>
        <taxon>Pavlovales</taxon>
        <taxon>Pavlovaceae</taxon>
        <taxon>Diacronema</taxon>
    </lineage>
</organism>
<feature type="compositionally biased region" description="Low complexity" evidence="1">
    <location>
        <begin position="488"/>
        <end position="504"/>
    </location>
</feature>
<evidence type="ECO:0000313" key="2">
    <source>
        <dbReference type="EMBL" id="KAG8459814.1"/>
    </source>
</evidence>
<feature type="compositionally biased region" description="Low complexity" evidence="1">
    <location>
        <begin position="613"/>
        <end position="625"/>
    </location>
</feature>
<protein>
    <submittedName>
        <fullName evidence="2">Uncharacterized protein</fullName>
    </submittedName>
</protein>
<feature type="compositionally biased region" description="Low complexity" evidence="1">
    <location>
        <begin position="56"/>
        <end position="69"/>
    </location>
</feature>
<feature type="compositionally biased region" description="Basic and acidic residues" evidence="1">
    <location>
        <begin position="20"/>
        <end position="36"/>
    </location>
</feature>
<feature type="compositionally biased region" description="Low complexity" evidence="1">
    <location>
        <begin position="284"/>
        <end position="297"/>
    </location>
</feature>
<evidence type="ECO:0000313" key="3">
    <source>
        <dbReference type="Proteomes" id="UP000751190"/>
    </source>
</evidence>
<feature type="compositionally biased region" description="Low complexity" evidence="1">
    <location>
        <begin position="342"/>
        <end position="364"/>
    </location>
</feature>